<dbReference type="Proteomes" id="UP000001660">
    <property type="component" value="Chromosome"/>
</dbReference>
<evidence type="ECO:0000313" key="2">
    <source>
        <dbReference type="Proteomes" id="UP000001660"/>
    </source>
</evidence>
<accession>D8P841</accession>
<dbReference type="KEGG" id="nde:NIDE4004"/>
<dbReference type="STRING" id="330214.NIDE4004"/>
<dbReference type="AlphaFoldDB" id="D8P841"/>
<reference evidence="1 2" key="1">
    <citation type="journal article" date="2010" name="Proc. Natl. Acad. Sci. U.S.A.">
        <title>A Nitrospira metagenome illuminates the physiology and evolution of globally important nitrite-oxidizing bacteria.</title>
        <authorList>
            <person name="Lucker S."/>
            <person name="Wagner M."/>
            <person name="Maixner F."/>
            <person name="Pelletier E."/>
            <person name="Koch H."/>
            <person name="Vacherie B."/>
            <person name="Rattei T."/>
            <person name="Sinninghe Damste J."/>
            <person name="Spieck E."/>
            <person name="Le Paslier D."/>
            <person name="Daims H."/>
        </authorList>
    </citation>
    <scope>NUCLEOTIDE SEQUENCE [LARGE SCALE GENOMIC DNA]</scope>
</reference>
<gene>
    <name evidence="1" type="ORF">NIDE4004</name>
</gene>
<sequence length="57" mass="6545">MGYQDQTAQFSTYLPTFPRIVLSLFWASQCTSKKGKMFSNFAEIYVEGRRSVNAETL</sequence>
<evidence type="ECO:0000313" key="1">
    <source>
        <dbReference type="EMBL" id="CBK43673.1"/>
    </source>
</evidence>
<protein>
    <submittedName>
        <fullName evidence="1">Uncharacterized protein</fullName>
    </submittedName>
</protein>
<organism evidence="1 2">
    <name type="scientific">Nitrospira defluvii</name>
    <dbReference type="NCBI Taxonomy" id="330214"/>
    <lineage>
        <taxon>Bacteria</taxon>
        <taxon>Pseudomonadati</taxon>
        <taxon>Nitrospirota</taxon>
        <taxon>Nitrospiria</taxon>
        <taxon>Nitrospirales</taxon>
        <taxon>Nitrospiraceae</taxon>
        <taxon>Nitrospira</taxon>
    </lineage>
</organism>
<dbReference type="EMBL" id="FP929003">
    <property type="protein sequence ID" value="CBK43673.1"/>
    <property type="molecule type" value="Genomic_DNA"/>
</dbReference>
<keyword evidence="2" id="KW-1185">Reference proteome</keyword>
<proteinExistence type="predicted"/>
<dbReference type="HOGENOM" id="CLU_2988106_0_0_0"/>
<name>D8P841_9BACT</name>